<protein>
    <recommendedName>
        <fullName evidence="3">VCBS repeat-containing protein</fullName>
    </recommendedName>
</protein>
<dbReference type="OrthoDB" id="2840902at2759"/>
<dbReference type="AlphaFoldDB" id="A0A8E2JTH6"/>
<dbReference type="EMBL" id="KV749596">
    <property type="protein sequence ID" value="OCL08762.1"/>
    <property type="molecule type" value="Genomic_DNA"/>
</dbReference>
<gene>
    <name evidence="1" type="ORF">AOQ84DRAFT_376448</name>
</gene>
<evidence type="ECO:0000313" key="1">
    <source>
        <dbReference type="EMBL" id="OCL08762.1"/>
    </source>
</evidence>
<keyword evidence="2" id="KW-1185">Reference proteome</keyword>
<dbReference type="InterPro" id="IPR028994">
    <property type="entry name" value="Integrin_alpha_N"/>
</dbReference>
<evidence type="ECO:0008006" key="3">
    <source>
        <dbReference type="Google" id="ProtNLM"/>
    </source>
</evidence>
<accession>A0A8E2JTH6</accession>
<evidence type="ECO:0000313" key="2">
    <source>
        <dbReference type="Proteomes" id="UP000250140"/>
    </source>
</evidence>
<name>A0A8E2JTH6_9PEZI</name>
<dbReference type="Proteomes" id="UP000250140">
    <property type="component" value="Unassembled WGS sequence"/>
</dbReference>
<reference evidence="1 2" key="1">
    <citation type="journal article" date="2016" name="Nat. Commun.">
        <title>Ectomycorrhizal ecology is imprinted in the genome of the dominant symbiotic fungus Cenococcum geophilum.</title>
        <authorList>
            <consortium name="DOE Joint Genome Institute"/>
            <person name="Peter M."/>
            <person name="Kohler A."/>
            <person name="Ohm R.A."/>
            <person name="Kuo A."/>
            <person name="Krutzmann J."/>
            <person name="Morin E."/>
            <person name="Arend M."/>
            <person name="Barry K.W."/>
            <person name="Binder M."/>
            <person name="Choi C."/>
            <person name="Clum A."/>
            <person name="Copeland A."/>
            <person name="Grisel N."/>
            <person name="Haridas S."/>
            <person name="Kipfer T."/>
            <person name="LaButti K."/>
            <person name="Lindquist E."/>
            <person name="Lipzen A."/>
            <person name="Maire R."/>
            <person name="Meier B."/>
            <person name="Mihaltcheva S."/>
            <person name="Molinier V."/>
            <person name="Murat C."/>
            <person name="Poggeler S."/>
            <person name="Quandt C.A."/>
            <person name="Sperisen C."/>
            <person name="Tritt A."/>
            <person name="Tisserant E."/>
            <person name="Crous P.W."/>
            <person name="Henrissat B."/>
            <person name="Nehls U."/>
            <person name="Egli S."/>
            <person name="Spatafora J.W."/>
            <person name="Grigoriev I.V."/>
            <person name="Martin F.M."/>
        </authorList>
    </citation>
    <scope>NUCLEOTIDE SEQUENCE [LARGE SCALE GENOMIC DNA]</scope>
    <source>
        <strain evidence="1 2">CBS 207.34</strain>
    </source>
</reference>
<dbReference type="SUPFAM" id="SSF69318">
    <property type="entry name" value="Integrin alpha N-terminal domain"/>
    <property type="match status" value="1"/>
</dbReference>
<organism evidence="1 2">
    <name type="scientific">Glonium stellatum</name>
    <dbReference type="NCBI Taxonomy" id="574774"/>
    <lineage>
        <taxon>Eukaryota</taxon>
        <taxon>Fungi</taxon>
        <taxon>Dikarya</taxon>
        <taxon>Ascomycota</taxon>
        <taxon>Pezizomycotina</taxon>
        <taxon>Dothideomycetes</taxon>
        <taxon>Pleosporomycetidae</taxon>
        <taxon>Gloniales</taxon>
        <taxon>Gloniaceae</taxon>
        <taxon>Glonium</taxon>
    </lineage>
</organism>
<sequence>MQPKYLPQYVQGNPDLGIGGYDLRSPNDKGDPINGIGGYDLKSRDDRVFALDYDSSGKRDHLALYRPEIGIFWILKNDEGVFSPVYRQGDPDDGIGGYTLNSVADQAFAFNYDSTEEQDHIALYRPGLGLGIGGYDPKSSDDLAFVFDYDGSGKQDYMALYRPETGIFWILKNDRGSFTPVYTQGTSEYGSRISGYDLRSKDDRAFAYDFSGSGKLDHLVLYKPGKGVIFIIANQSGVLAALYYQGEPGLGVGGCHLNSTADKAFALVGRAKDEPGRIVLYRPEAGEIAVVAPKQA</sequence>
<proteinExistence type="predicted"/>